<sequence length="435" mass="48589">MSFTMLPFLYQTQTLRLAARGPSFALSFARLRHTARRTKRPSDNAIPFQWEAEDRELAGSDEGRISTITPSEAQIFKGIFHEIAQGKMPASRRRGPGRQSEDGYQGLSDAPASSSEKDSSPVSARSLAEKARISEFRDKFLSRYPRSLQNAAQVALGLHEVRPRDAEAEQDAAQMMELEVDDEAARAEREALELERSRECERVEALMRACKTDAELWSVMEKEVFSLPEKLHIAQARRSGISSRGSKGRKKSKAKAEETGQSALSEVDDHEQMTASEVASQDEERVMNIHGPLYSRFLTTALDLFDSAFARPSPYIFQILPRIKELGLPSFVLGVSTPFYAKLADIYWRRFGDATSALDMLHEMNSAGLFANAEVNNLISQLRNELHACAWGGQGPFVMAMMESPPYDGALMQKLEEVVGMIGQSSQDRLKDHSF</sequence>
<feature type="compositionally biased region" description="Low complexity" evidence="2">
    <location>
        <begin position="236"/>
        <end position="245"/>
    </location>
</feature>
<dbReference type="GO" id="GO:0005739">
    <property type="term" value="C:mitochondrion"/>
    <property type="evidence" value="ECO:0007669"/>
    <property type="project" value="InterPro"/>
</dbReference>
<dbReference type="HOGENOM" id="CLU_028481_0_0_1"/>
<feature type="coiled-coil region" evidence="1">
    <location>
        <begin position="175"/>
        <end position="204"/>
    </location>
</feature>
<proteinExistence type="predicted"/>
<dbReference type="KEGG" id="trr:M419DRAFT_32445"/>
<dbReference type="OrthoDB" id="2444174at2759"/>
<evidence type="ECO:0000256" key="2">
    <source>
        <dbReference type="SAM" id="MobiDB-lite"/>
    </source>
</evidence>
<gene>
    <name evidence="4" type="ORF">M419DRAFT_32445</name>
</gene>
<accession>A0A024SME3</accession>
<evidence type="ECO:0000313" key="4">
    <source>
        <dbReference type="EMBL" id="ETS07213.1"/>
    </source>
</evidence>
<dbReference type="Pfam" id="PF19189">
    <property type="entry name" value="Mtf2"/>
    <property type="match status" value="1"/>
</dbReference>
<dbReference type="InterPro" id="IPR040009">
    <property type="entry name" value="Mtf2/C5D6.12-like"/>
</dbReference>
<protein>
    <recommendedName>
        <fullName evidence="3">Mtf2-like C-terminal domain-containing protein</fullName>
    </recommendedName>
</protein>
<feature type="domain" description="Mtf2-like C-terminal" evidence="3">
    <location>
        <begin position="203"/>
        <end position="394"/>
    </location>
</feature>
<dbReference type="AlphaFoldDB" id="A0A024SME3"/>
<dbReference type="EMBL" id="KI911139">
    <property type="protein sequence ID" value="ETS07213.1"/>
    <property type="molecule type" value="Genomic_DNA"/>
</dbReference>
<dbReference type="Proteomes" id="UP000024376">
    <property type="component" value="Unassembled WGS sequence"/>
</dbReference>
<feature type="region of interest" description="Disordered" evidence="2">
    <location>
        <begin position="236"/>
        <end position="278"/>
    </location>
</feature>
<evidence type="ECO:0000313" key="5">
    <source>
        <dbReference type="Proteomes" id="UP000024376"/>
    </source>
</evidence>
<organism evidence="4 5">
    <name type="scientific">Hypocrea jecorina (strain ATCC 56765 / BCRC 32924 / NRRL 11460 / Rut C-30)</name>
    <name type="common">Trichoderma reesei</name>
    <dbReference type="NCBI Taxonomy" id="1344414"/>
    <lineage>
        <taxon>Eukaryota</taxon>
        <taxon>Fungi</taxon>
        <taxon>Dikarya</taxon>
        <taxon>Ascomycota</taxon>
        <taxon>Pezizomycotina</taxon>
        <taxon>Sordariomycetes</taxon>
        <taxon>Hypocreomycetidae</taxon>
        <taxon>Hypocreales</taxon>
        <taxon>Hypocreaceae</taxon>
        <taxon>Trichoderma</taxon>
    </lineage>
</organism>
<name>A0A024SME3_HYPJR</name>
<dbReference type="PANTHER" id="PTHR39468:SF1">
    <property type="entry name" value="MTF2-LIKE C-TERMINAL DOMAIN-CONTAINING PROTEIN"/>
    <property type="match status" value="1"/>
</dbReference>
<feature type="region of interest" description="Disordered" evidence="2">
    <location>
        <begin position="86"/>
        <end position="128"/>
    </location>
</feature>
<evidence type="ECO:0000259" key="3">
    <source>
        <dbReference type="Pfam" id="PF19189"/>
    </source>
</evidence>
<dbReference type="InterPro" id="IPR043837">
    <property type="entry name" value="Mtf2-like_C"/>
</dbReference>
<keyword evidence="1" id="KW-0175">Coiled coil</keyword>
<reference evidence="5" key="1">
    <citation type="journal article" date="2013" name="Ind. Biotechnol.">
        <title>Comparative genomics analysis of Trichoderma reesei strains.</title>
        <authorList>
            <person name="Koike H."/>
            <person name="Aerts A."/>
            <person name="LaButti K."/>
            <person name="Grigoriev I.V."/>
            <person name="Baker S.E."/>
        </authorList>
    </citation>
    <scope>NUCLEOTIDE SEQUENCE [LARGE SCALE GENOMIC DNA]</scope>
    <source>
        <strain evidence="5">ATCC 56765 / BCRC 32924 / NRRL 11460 / Rut C-30</strain>
    </source>
</reference>
<dbReference type="PANTHER" id="PTHR39468">
    <property type="entry name" value="CHROMOSOME 7, WHOLE GENOME SHOTGUN SEQUENCE"/>
    <property type="match status" value="1"/>
</dbReference>
<evidence type="ECO:0000256" key="1">
    <source>
        <dbReference type="SAM" id="Coils"/>
    </source>
</evidence>